<keyword evidence="1" id="KW-0732">Signal</keyword>
<dbReference type="Pfam" id="PF00903">
    <property type="entry name" value="Glyoxalase"/>
    <property type="match status" value="1"/>
</dbReference>
<dbReference type="PROSITE" id="PS51819">
    <property type="entry name" value="VOC"/>
    <property type="match status" value="2"/>
</dbReference>
<organism evidence="3 4">
    <name type="scientific">Gluconobacter frateurii NRIC 0228</name>
    <dbReference type="NCBI Taxonomy" id="1307946"/>
    <lineage>
        <taxon>Bacteria</taxon>
        <taxon>Pseudomonadati</taxon>
        <taxon>Pseudomonadota</taxon>
        <taxon>Alphaproteobacteria</taxon>
        <taxon>Acetobacterales</taxon>
        <taxon>Acetobacteraceae</taxon>
        <taxon>Gluconobacter</taxon>
    </lineage>
</organism>
<evidence type="ECO:0000313" key="3">
    <source>
        <dbReference type="EMBL" id="GBR08206.1"/>
    </source>
</evidence>
<dbReference type="PANTHER" id="PTHR33993">
    <property type="entry name" value="GLYOXALASE-RELATED"/>
    <property type="match status" value="1"/>
</dbReference>
<sequence length="311" mass="33314">MSLFRTHARKSRRSLALLLGTALSFVVAPQLHAADVSTPATNAPAKEQILPGKIVYAQLTTPDLDKAKTFYGSLLGWTFKDVTVSKGQYTQAIVNGRPVAGLVERPNMVAHGDPLWLPFISVQDVKAAASAAKVWGGHILFKPQNVIGRGDESVISDPQGGLFAALRSATGDIPDDTTPPQQGEWVWNALLTSKPYEAAGFYQKLFGYQVEAAPDAKRGSAYLLESQSITRATINPLPPRLPDGAHARWMNFVQVDNVGATAQKAVELGGKVLVQPHPDRQDTIIAVLADPTGAAFGVMEWHDSTGTGDAK</sequence>
<accession>A0ABQ0Q7S8</accession>
<name>A0ABQ0Q7S8_9PROT</name>
<dbReference type="SUPFAM" id="SSF54593">
    <property type="entry name" value="Glyoxalase/Bleomycin resistance protein/Dihydroxybiphenyl dioxygenase"/>
    <property type="match status" value="2"/>
</dbReference>
<reference evidence="3" key="1">
    <citation type="submission" date="2013-04" db="EMBL/GenBank/DDBJ databases">
        <title>The genome sequencing project of 58 acetic acid bacteria.</title>
        <authorList>
            <person name="Okamoto-Kainuma A."/>
            <person name="Ishikawa M."/>
            <person name="Umino S."/>
            <person name="Koizumi Y."/>
            <person name="Shiwa Y."/>
            <person name="Yoshikawa H."/>
            <person name="Matsutani M."/>
            <person name="Matsushita K."/>
        </authorList>
    </citation>
    <scope>NUCLEOTIDE SEQUENCE</scope>
    <source>
        <strain evidence="3">NRIC 0228</strain>
    </source>
</reference>
<protein>
    <submittedName>
        <fullName evidence="3">Hydroxylase</fullName>
    </submittedName>
</protein>
<feature type="chain" id="PRO_5046415510" evidence="1">
    <location>
        <begin position="34"/>
        <end position="311"/>
    </location>
</feature>
<dbReference type="InterPro" id="IPR037523">
    <property type="entry name" value="VOC_core"/>
</dbReference>
<proteinExistence type="predicted"/>
<evidence type="ECO:0000313" key="4">
    <source>
        <dbReference type="Proteomes" id="UP001061070"/>
    </source>
</evidence>
<dbReference type="PANTHER" id="PTHR33993:SF14">
    <property type="entry name" value="GB|AAF24581.1"/>
    <property type="match status" value="1"/>
</dbReference>
<gene>
    <name evidence="3" type="ORF">AA0228_0271</name>
</gene>
<dbReference type="CDD" id="cd07247">
    <property type="entry name" value="SgaA_N_like"/>
    <property type="match status" value="1"/>
</dbReference>
<dbReference type="InterPro" id="IPR029068">
    <property type="entry name" value="Glyas_Bleomycin-R_OHBP_Dase"/>
</dbReference>
<evidence type="ECO:0000259" key="2">
    <source>
        <dbReference type="PROSITE" id="PS51819"/>
    </source>
</evidence>
<comment type="caution">
    <text evidence="3">The sequence shown here is derived from an EMBL/GenBank/DDBJ whole genome shotgun (WGS) entry which is preliminary data.</text>
</comment>
<feature type="domain" description="VOC" evidence="2">
    <location>
        <begin position="184"/>
        <end position="301"/>
    </location>
</feature>
<dbReference type="InterPro" id="IPR004360">
    <property type="entry name" value="Glyas_Fos-R_dOase_dom"/>
</dbReference>
<dbReference type="Proteomes" id="UP001061070">
    <property type="component" value="Unassembled WGS sequence"/>
</dbReference>
<feature type="signal peptide" evidence="1">
    <location>
        <begin position="1"/>
        <end position="33"/>
    </location>
</feature>
<feature type="domain" description="VOC" evidence="2">
    <location>
        <begin position="53"/>
        <end position="168"/>
    </location>
</feature>
<dbReference type="Pfam" id="PF18029">
    <property type="entry name" value="Glyoxalase_6"/>
    <property type="match status" value="1"/>
</dbReference>
<evidence type="ECO:0000256" key="1">
    <source>
        <dbReference type="SAM" id="SignalP"/>
    </source>
</evidence>
<keyword evidence="4" id="KW-1185">Reference proteome</keyword>
<dbReference type="EMBL" id="BAQW01000001">
    <property type="protein sequence ID" value="GBR08206.1"/>
    <property type="molecule type" value="Genomic_DNA"/>
</dbReference>
<dbReference type="RefSeq" id="WP_244902100.1">
    <property type="nucleotide sequence ID" value="NZ_BAQW01000001.1"/>
</dbReference>
<dbReference type="InterPro" id="IPR052164">
    <property type="entry name" value="Anthracycline_SecMetBiosynth"/>
</dbReference>
<dbReference type="Gene3D" id="3.10.180.10">
    <property type="entry name" value="2,3-Dihydroxybiphenyl 1,2-Dioxygenase, domain 1"/>
    <property type="match status" value="2"/>
</dbReference>
<dbReference type="InterPro" id="IPR041581">
    <property type="entry name" value="Glyoxalase_6"/>
</dbReference>